<dbReference type="Gene3D" id="3.30.565.10">
    <property type="entry name" value="Histidine kinase-like ATPase, C-terminal domain"/>
    <property type="match status" value="1"/>
</dbReference>
<organism evidence="1 2">
    <name type="scientific">Nocardioides terrae</name>
    <dbReference type="NCBI Taxonomy" id="574651"/>
    <lineage>
        <taxon>Bacteria</taxon>
        <taxon>Bacillati</taxon>
        <taxon>Actinomycetota</taxon>
        <taxon>Actinomycetes</taxon>
        <taxon>Propionibacteriales</taxon>
        <taxon>Nocardioidaceae</taxon>
        <taxon>Nocardioides</taxon>
    </lineage>
</organism>
<gene>
    <name evidence="1" type="ORF">SAMN04487968_101191</name>
</gene>
<dbReference type="AlphaFoldDB" id="A0A1I1DDX9"/>
<keyword evidence="2" id="KW-1185">Reference proteome</keyword>
<dbReference type="InterPro" id="IPR036890">
    <property type="entry name" value="HATPase_C_sf"/>
</dbReference>
<evidence type="ECO:0000313" key="1">
    <source>
        <dbReference type="EMBL" id="SFB73057.1"/>
    </source>
</evidence>
<evidence type="ECO:0000313" key="2">
    <source>
        <dbReference type="Proteomes" id="UP000198832"/>
    </source>
</evidence>
<dbReference type="EMBL" id="FOLB01000001">
    <property type="protein sequence ID" value="SFB73057.1"/>
    <property type="molecule type" value="Genomic_DNA"/>
</dbReference>
<accession>A0A1I1DDX9</accession>
<keyword evidence="1" id="KW-0418">Kinase</keyword>
<reference evidence="1 2" key="1">
    <citation type="submission" date="2016-10" db="EMBL/GenBank/DDBJ databases">
        <authorList>
            <person name="de Groot N.N."/>
        </authorList>
    </citation>
    <scope>NUCLEOTIDE SEQUENCE [LARGE SCALE GENOMIC DNA]</scope>
    <source>
        <strain evidence="1 2">CGMCC 1.7056</strain>
    </source>
</reference>
<proteinExistence type="predicted"/>
<sequence>MITRDTTSDVELRLPTDSAFISVLRTATAGLAARLDFTLDDLEDVRMAVGEAAALVLEAAEPGADLTIRYWLAPRELTIAVSTTAGSVVPERDSFAWTVLTTLAEEATATTEEGIFQVTLRTASSIDVSGGDVDPRAGVDG</sequence>
<dbReference type="STRING" id="574651.SAMN04487968_101191"/>
<dbReference type="OrthoDB" id="3694612at2"/>
<dbReference type="RefSeq" id="WP_091119157.1">
    <property type="nucleotide sequence ID" value="NZ_FOLB01000001.1"/>
</dbReference>
<dbReference type="Proteomes" id="UP000198832">
    <property type="component" value="Unassembled WGS sequence"/>
</dbReference>
<protein>
    <submittedName>
        <fullName evidence="1">Serine/threonine-protein kinase RsbW</fullName>
    </submittedName>
</protein>
<keyword evidence="1" id="KW-0808">Transferase</keyword>
<dbReference type="GO" id="GO:0016301">
    <property type="term" value="F:kinase activity"/>
    <property type="evidence" value="ECO:0007669"/>
    <property type="project" value="UniProtKB-KW"/>
</dbReference>
<name>A0A1I1DDX9_9ACTN</name>